<dbReference type="Proteomes" id="UP000070224">
    <property type="component" value="Unassembled WGS sequence"/>
</dbReference>
<reference evidence="2" key="1">
    <citation type="submission" date="2016-01" db="EMBL/GenBank/DDBJ databases">
        <authorList>
            <person name="Mitreva M."/>
            <person name="Pepin K.H."/>
            <person name="Mihindukulasuriya K.A."/>
            <person name="Fulton R."/>
            <person name="Fronick C."/>
            <person name="O'Laughlin M."/>
            <person name="Miner T."/>
            <person name="Herter B."/>
            <person name="Rosa B.A."/>
            <person name="Cordes M."/>
            <person name="Tomlinson C."/>
            <person name="Wollam A."/>
            <person name="Palsikar V.B."/>
            <person name="Mardis E.R."/>
            <person name="Wilson R.K."/>
        </authorList>
    </citation>
    <scope>NUCLEOTIDE SEQUENCE [LARGE SCALE GENOMIC DNA]</scope>
    <source>
        <strain evidence="2">KA00683</strain>
    </source>
</reference>
<dbReference type="EMBL" id="LSDK01000044">
    <property type="protein sequence ID" value="KXB77384.1"/>
    <property type="molecule type" value="Genomic_DNA"/>
</dbReference>
<protein>
    <submittedName>
        <fullName evidence="1">Uncharacterized protein</fullName>
    </submittedName>
</protein>
<dbReference type="AlphaFoldDB" id="A0A134BBS0"/>
<comment type="caution">
    <text evidence="1">The sequence shown here is derived from an EMBL/GenBank/DDBJ whole genome shotgun (WGS) entry which is preliminary data.</text>
</comment>
<organism evidence="1 2">
    <name type="scientific">Porphyromonas somerae</name>
    <dbReference type="NCBI Taxonomy" id="322095"/>
    <lineage>
        <taxon>Bacteria</taxon>
        <taxon>Pseudomonadati</taxon>
        <taxon>Bacteroidota</taxon>
        <taxon>Bacteroidia</taxon>
        <taxon>Bacteroidales</taxon>
        <taxon>Porphyromonadaceae</taxon>
        <taxon>Porphyromonas</taxon>
    </lineage>
</organism>
<sequence length="51" mass="5697">MIYGYTTGEIVTDVNAPQRYSPHEVSTIPKSEYFTASYLPTAGVLRDTDIK</sequence>
<proteinExistence type="predicted"/>
<dbReference type="PATRIC" id="fig|322095.3.peg.526"/>
<gene>
    <name evidence="1" type="ORF">HMPREF3185_00537</name>
</gene>
<name>A0A134BBS0_9PORP</name>
<accession>A0A134BBS0</accession>
<evidence type="ECO:0000313" key="1">
    <source>
        <dbReference type="EMBL" id="KXB77384.1"/>
    </source>
</evidence>
<evidence type="ECO:0000313" key="2">
    <source>
        <dbReference type="Proteomes" id="UP000070224"/>
    </source>
</evidence>
<keyword evidence="2" id="KW-1185">Reference proteome</keyword>